<keyword evidence="5" id="KW-1185">Reference proteome</keyword>
<feature type="domain" description="Glycosyl hydrolase family 95 N-terminal" evidence="1">
    <location>
        <begin position="9"/>
        <end position="240"/>
    </location>
</feature>
<dbReference type="Gene3D" id="1.50.10.10">
    <property type="match status" value="1"/>
</dbReference>
<dbReference type="Pfam" id="PF14498">
    <property type="entry name" value="Glyco_hyd_65N_2"/>
    <property type="match status" value="1"/>
</dbReference>
<dbReference type="FunFam" id="1.50.10.10:FF:000028">
    <property type="entry name" value="Alpha-L-fucosidase 2"/>
    <property type="match status" value="1"/>
</dbReference>
<dbReference type="EMBL" id="CP034346">
    <property type="protein sequence ID" value="AZS15925.1"/>
    <property type="molecule type" value="Genomic_DNA"/>
</dbReference>
<dbReference type="InterPro" id="IPR012341">
    <property type="entry name" value="6hp_glycosidase-like_sf"/>
</dbReference>
<dbReference type="PANTHER" id="PTHR31084">
    <property type="entry name" value="ALPHA-L-FUCOSIDASE 2"/>
    <property type="match status" value="1"/>
</dbReference>
<sequence length="785" mass="87482">MTNLMNELIEKQPAWIWTESFPVGNGRIGAMLFGGVSSERIGLNEDSIWYGGPKQCDHPQGRMKLDEIRDLLRKGEVQEAERKMLLHFTNVPQYFGPYQPLGDLLLQFGNVKSEAEDYCRRLNLSTGVASISYVVDGVRYHREVFASAVHQVLVVRITASEPEAISLTARLSRRPFDGDMLQENEHTLVMEGICGPDGVKYAAVLSAQATGGECRTSGNYLDIRSADAVTLMLTAQTTFRCVDPHQKALCQMEAARAITYRTLLDSHTADHGMLFDRVSLEVHSDDPAGEAEVIEEPLGTSREYVGNYRSTSERLQSYRQGGEDPQLEALFYQYGRYLLISSSRPGSLPANLQGIWNDSFTPPWESDYHLNINLQMNYWIAETGNLSECHEPLFDFIDRLVINGQRTAATLYGARGFTAHSSSNIWAESGLFGAWTPAIFWPMGGAWLALHLWEHYRYNLSEAFLRERAYPVLKEASLFFLDFLIFDENGYLVTTPSLSPENSYVNEKGQVGSLCSGSSMDSQIIYALFTACIEAAEILGMDEGLIGQWTGARAKLPEPKVGRHGQIMEWAVDYEEHEPGHRHISHLFALHPGEQIIPHRMPELGVAARATLERRLQHGGGHTGWSQAWIANFWARLGDGDKAHGSLRELLAKAVHPNLFGDHPPFQIDANFGGAAAIQEMLLQSHGGELRLLPALPTAWSSGSVTGLRARGGFVINIRWQNGKLEAAEIYSTSARDCNLFSEERLSIYDAQHVPVTMASLYSGQGYRYTFAAEPGHTYLVVLNK</sequence>
<dbReference type="Proteomes" id="UP000270678">
    <property type="component" value="Chromosome"/>
</dbReference>
<reference evidence="5" key="1">
    <citation type="submission" date="2018-12" db="EMBL/GenBank/DDBJ databases">
        <title>Complete genome sequence of Paenibacillus sp. MBLB1234.</title>
        <authorList>
            <person name="Nam Y.-D."/>
            <person name="Kang J."/>
            <person name="Chung W.-H."/>
            <person name="Park Y.S."/>
        </authorList>
    </citation>
    <scope>NUCLEOTIDE SEQUENCE [LARGE SCALE GENOMIC DNA]</scope>
    <source>
        <strain evidence="5">MBLB1234</strain>
    </source>
</reference>
<dbReference type="GO" id="GO:0005975">
    <property type="term" value="P:carbohydrate metabolic process"/>
    <property type="evidence" value="ECO:0007669"/>
    <property type="project" value="InterPro"/>
</dbReference>
<evidence type="ECO:0000259" key="3">
    <source>
        <dbReference type="Pfam" id="PF22124"/>
    </source>
</evidence>
<dbReference type="InterPro" id="IPR054363">
    <property type="entry name" value="GH95_cat"/>
</dbReference>
<dbReference type="OrthoDB" id="9802600at2"/>
<gene>
    <name evidence="4" type="ORF">EI981_16775</name>
</gene>
<organism evidence="4 5">
    <name type="scientific">Paenibacillus lutimineralis</name>
    <dbReference type="NCBI Taxonomy" id="2707005"/>
    <lineage>
        <taxon>Bacteria</taxon>
        <taxon>Bacillati</taxon>
        <taxon>Bacillota</taxon>
        <taxon>Bacilli</taxon>
        <taxon>Bacillales</taxon>
        <taxon>Paenibacillaceae</taxon>
        <taxon>Paenibacillus</taxon>
    </lineage>
</organism>
<dbReference type="PANTHER" id="PTHR31084:SF0">
    <property type="entry name" value="ALPHA-L-FUCOSIDASE 2"/>
    <property type="match status" value="1"/>
</dbReference>
<dbReference type="InterPro" id="IPR008928">
    <property type="entry name" value="6-hairpin_glycosidase_sf"/>
</dbReference>
<dbReference type="AlphaFoldDB" id="A0A3S9V007"/>
<protein>
    <submittedName>
        <fullName evidence="4">Glycoside hydrolase family 95 protein</fullName>
    </submittedName>
</protein>
<dbReference type="Pfam" id="PF22124">
    <property type="entry name" value="Glyco_hydro_95_cat"/>
    <property type="match status" value="1"/>
</dbReference>
<feature type="domain" description="Alpha fucosidase A-like C-terminal" evidence="2">
    <location>
        <begin position="684"/>
        <end position="781"/>
    </location>
</feature>
<dbReference type="SUPFAM" id="SSF48208">
    <property type="entry name" value="Six-hairpin glycosidases"/>
    <property type="match status" value="1"/>
</dbReference>
<evidence type="ECO:0000259" key="2">
    <source>
        <dbReference type="Pfam" id="PF21307"/>
    </source>
</evidence>
<dbReference type="KEGG" id="plut:EI981_16775"/>
<feature type="domain" description="Glycosyl hydrolase family 95 catalytic" evidence="3">
    <location>
        <begin position="260"/>
        <end position="682"/>
    </location>
</feature>
<name>A0A3S9V007_9BACL</name>
<dbReference type="GO" id="GO:0004560">
    <property type="term" value="F:alpha-L-fucosidase activity"/>
    <property type="evidence" value="ECO:0007669"/>
    <property type="project" value="InterPro"/>
</dbReference>
<dbReference type="Pfam" id="PF21307">
    <property type="entry name" value="Glyco_hydro_95_C"/>
    <property type="match status" value="1"/>
</dbReference>
<keyword evidence="4" id="KW-0378">Hydrolase</keyword>
<evidence type="ECO:0000313" key="5">
    <source>
        <dbReference type="Proteomes" id="UP000270678"/>
    </source>
</evidence>
<accession>A0A3S9V007</accession>
<proteinExistence type="predicted"/>
<dbReference type="PIRSF" id="PIRSF007663">
    <property type="entry name" value="UCP007663"/>
    <property type="match status" value="1"/>
</dbReference>
<evidence type="ECO:0000259" key="1">
    <source>
        <dbReference type="Pfam" id="PF14498"/>
    </source>
</evidence>
<dbReference type="InterPro" id="IPR049053">
    <property type="entry name" value="AFCA-like_C"/>
</dbReference>
<dbReference type="RefSeq" id="WP_127000043.1">
    <property type="nucleotide sequence ID" value="NZ_CP034346.1"/>
</dbReference>
<dbReference type="InterPro" id="IPR016518">
    <property type="entry name" value="Alpha-L-fucosidase"/>
</dbReference>
<dbReference type="InterPro" id="IPR027414">
    <property type="entry name" value="GH95_N_dom"/>
</dbReference>
<evidence type="ECO:0000313" key="4">
    <source>
        <dbReference type="EMBL" id="AZS15925.1"/>
    </source>
</evidence>